<accession>A0A1H5IJK7</accession>
<organism evidence="1 2">
    <name type="scientific">Pseudomonas migulae</name>
    <dbReference type="NCBI Taxonomy" id="78543"/>
    <lineage>
        <taxon>Bacteria</taxon>
        <taxon>Pseudomonadati</taxon>
        <taxon>Pseudomonadota</taxon>
        <taxon>Gammaproteobacteria</taxon>
        <taxon>Pseudomonadales</taxon>
        <taxon>Pseudomonadaceae</taxon>
        <taxon>Pseudomonas</taxon>
    </lineage>
</organism>
<proteinExistence type="predicted"/>
<reference evidence="1 2" key="1">
    <citation type="submission" date="2016-10" db="EMBL/GenBank/DDBJ databases">
        <authorList>
            <person name="de Groot N.N."/>
        </authorList>
    </citation>
    <scope>NUCLEOTIDE SEQUENCE [LARGE SCALE GENOMIC DNA]</scope>
    <source>
        <strain evidence="1 2">BS3662</strain>
    </source>
</reference>
<evidence type="ECO:0000313" key="1">
    <source>
        <dbReference type="EMBL" id="SEE40347.1"/>
    </source>
</evidence>
<dbReference type="Proteomes" id="UP000198985">
    <property type="component" value="Unassembled WGS sequence"/>
</dbReference>
<gene>
    <name evidence="1" type="ORF">SAMN04490194_2098</name>
</gene>
<dbReference type="EMBL" id="FNTY01000002">
    <property type="protein sequence ID" value="SEE40347.1"/>
    <property type="molecule type" value="Genomic_DNA"/>
</dbReference>
<evidence type="ECO:0000313" key="2">
    <source>
        <dbReference type="Proteomes" id="UP000198985"/>
    </source>
</evidence>
<sequence length="34" mass="3831">MSKAYNNSRLNLGLCLLFSLFNPFAQAVSQQNIQ</sequence>
<dbReference type="AlphaFoldDB" id="A0A1H5IJK7"/>
<protein>
    <submittedName>
        <fullName evidence="1">Uncharacterized protein</fullName>
    </submittedName>
</protein>
<name>A0A1H5IJK7_9PSED</name>